<evidence type="ECO:0008006" key="6">
    <source>
        <dbReference type="Google" id="ProtNLM"/>
    </source>
</evidence>
<proteinExistence type="predicted"/>
<comment type="caution">
    <text evidence="4">The sequence shown here is derived from an EMBL/GenBank/DDBJ whole genome shotgun (WGS) entry which is preliminary data.</text>
</comment>
<dbReference type="Pfam" id="PF02458">
    <property type="entry name" value="Transferase"/>
    <property type="match status" value="1"/>
</dbReference>
<dbReference type="PANTHER" id="PTHR31642">
    <property type="entry name" value="TRICHOTHECENE 3-O-ACETYLTRANSFERASE"/>
    <property type="match status" value="1"/>
</dbReference>
<accession>A0A317VVV6</accession>
<dbReference type="AlphaFoldDB" id="A0A317VVV6"/>
<keyword evidence="2" id="KW-0012">Acyltransferase</keyword>
<dbReference type="OrthoDB" id="1862401at2759"/>
<feature type="region of interest" description="Disordered" evidence="3">
    <location>
        <begin position="175"/>
        <end position="198"/>
    </location>
</feature>
<dbReference type="RefSeq" id="XP_025464752.1">
    <property type="nucleotide sequence ID" value="XM_025605947.1"/>
</dbReference>
<dbReference type="EMBL" id="MSFK01000024">
    <property type="protein sequence ID" value="PWY78443.1"/>
    <property type="molecule type" value="Genomic_DNA"/>
</dbReference>
<keyword evidence="1" id="KW-0808">Transferase</keyword>
<dbReference type="GeneID" id="37108090"/>
<evidence type="ECO:0000256" key="3">
    <source>
        <dbReference type="SAM" id="MobiDB-lite"/>
    </source>
</evidence>
<dbReference type="PANTHER" id="PTHR31642:SF270">
    <property type="entry name" value="O-ACYLTRANSFERASE AUSQ"/>
    <property type="match status" value="1"/>
</dbReference>
<protein>
    <recommendedName>
        <fullName evidence="6">O-acetyltransferase</fullName>
    </recommendedName>
</protein>
<dbReference type="InterPro" id="IPR050317">
    <property type="entry name" value="Plant_Fungal_Acyltransferase"/>
</dbReference>
<keyword evidence="5" id="KW-1185">Reference proteome</keyword>
<evidence type="ECO:0000313" key="4">
    <source>
        <dbReference type="EMBL" id="PWY78443.1"/>
    </source>
</evidence>
<organism evidence="4 5">
    <name type="scientific">Aspergillus sclerotioniger CBS 115572</name>
    <dbReference type="NCBI Taxonomy" id="1450535"/>
    <lineage>
        <taxon>Eukaryota</taxon>
        <taxon>Fungi</taxon>
        <taxon>Dikarya</taxon>
        <taxon>Ascomycota</taxon>
        <taxon>Pezizomycotina</taxon>
        <taxon>Eurotiomycetes</taxon>
        <taxon>Eurotiomycetidae</taxon>
        <taxon>Eurotiales</taxon>
        <taxon>Aspergillaceae</taxon>
        <taxon>Aspergillus</taxon>
        <taxon>Aspergillus subgen. Circumdati</taxon>
    </lineage>
</organism>
<dbReference type="STRING" id="1450535.A0A317VVV6"/>
<dbReference type="GO" id="GO:0016747">
    <property type="term" value="F:acyltransferase activity, transferring groups other than amino-acyl groups"/>
    <property type="evidence" value="ECO:0007669"/>
    <property type="project" value="TreeGrafter"/>
</dbReference>
<evidence type="ECO:0000313" key="5">
    <source>
        <dbReference type="Proteomes" id="UP000246702"/>
    </source>
</evidence>
<sequence>MADDIPSFQPYVLTPLDHLVPPLYALFYLSFQPKHPPEAITALETGISHLVAQWPFLAGNVARVQKGYKRNILELQSPTAADLLRYPILQVKHHQHSMSHEMSLPVINDKLLHVPTKVPISYPIPAVRFQANVMQDGVVLCLGWHHQVMDAVGVTILLGSLSQFCRGLDRETAIPRRFPTDPKHEERSRRQIEEASTPKRSDWEGAYHGISCEEVWNGYSEPLICRRYAMHTDKVNYLKNTCNKLIQDLVRSPPNPREKLSDGITEYLDGNDNMSSDDVATALTWLCASRARRRAAAKHSSDLPPMSSLSRLVEVRSTLQPPLPKSYLGNCVVAARAQCDWEEIPASQKSSEVSKKRGHVDGEIAYALLKLAFRSRAKCRSIDDEYICGIIDCMKECDDYTSFSIAPASVEMSSLRKLDIFTWDWGSNIGPMVDFDTIDSRTDGMSLILPASSAKPWQSPWEIRITLPLAAMKEFEKDELLGWVTRAGKPSVQAMM</sequence>
<evidence type="ECO:0000256" key="2">
    <source>
        <dbReference type="ARBA" id="ARBA00023315"/>
    </source>
</evidence>
<evidence type="ECO:0000256" key="1">
    <source>
        <dbReference type="ARBA" id="ARBA00022679"/>
    </source>
</evidence>
<dbReference type="Proteomes" id="UP000246702">
    <property type="component" value="Unassembled WGS sequence"/>
</dbReference>
<dbReference type="Gene3D" id="3.30.559.10">
    <property type="entry name" value="Chloramphenicol acetyltransferase-like domain"/>
    <property type="match status" value="2"/>
</dbReference>
<dbReference type="InterPro" id="IPR023213">
    <property type="entry name" value="CAT-like_dom_sf"/>
</dbReference>
<reference evidence="4 5" key="1">
    <citation type="submission" date="2016-12" db="EMBL/GenBank/DDBJ databases">
        <title>The genomes of Aspergillus section Nigri reveals drivers in fungal speciation.</title>
        <authorList>
            <consortium name="DOE Joint Genome Institute"/>
            <person name="Vesth T.C."/>
            <person name="Nybo J."/>
            <person name="Theobald S."/>
            <person name="Brandl J."/>
            <person name="Frisvad J.C."/>
            <person name="Nielsen K.F."/>
            <person name="Lyhne E.K."/>
            <person name="Kogle M.E."/>
            <person name="Kuo A."/>
            <person name="Riley R."/>
            <person name="Clum A."/>
            <person name="Nolan M."/>
            <person name="Lipzen A."/>
            <person name="Salamov A."/>
            <person name="Henrissat B."/>
            <person name="Wiebenga A."/>
            <person name="De Vries R.P."/>
            <person name="Grigoriev I.V."/>
            <person name="Mortensen U.H."/>
            <person name="Andersen M.R."/>
            <person name="Baker S.E."/>
        </authorList>
    </citation>
    <scope>NUCLEOTIDE SEQUENCE [LARGE SCALE GENOMIC DNA]</scope>
    <source>
        <strain evidence="4 5">CBS 115572</strain>
    </source>
</reference>
<name>A0A317VVV6_9EURO</name>
<gene>
    <name evidence="4" type="ORF">BO94DRAFT_177194</name>
</gene>